<feature type="region of interest" description="Disordered" evidence="1">
    <location>
        <begin position="242"/>
        <end position="311"/>
    </location>
</feature>
<gene>
    <name evidence="2" type="ORF">L3Y34_006089</name>
</gene>
<name>A0AAE8ZWM6_CAEBR</name>
<reference evidence="2 3" key="1">
    <citation type="submission" date="2022-02" db="EMBL/GenBank/DDBJ databases">
        <title>Chromosome-level reference genomes for two strains of Caenorhabditis briggsae: an improved platform for comparative genomics.</title>
        <authorList>
            <person name="Stevens L."/>
            <person name="Andersen E.C."/>
        </authorList>
    </citation>
    <scope>NUCLEOTIDE SEQUENCE [LARGE SCALE GENOMIC DNA]</scope>
    <source>
        <strain evidence="2">QX1410_ONT</strain>
        <tissue evidence="2">Whole-organism</tissue>
    </source>
</reference>
<organism evidence="2 3">
    <name type="scientific">Caenorhabditis briggsae</name>
    <dbReference type="NCBI Taxonomy" id="6238"/>
    <lineage>
        <taxon>Eukaryota</taxon>
        <taxon>Metazoa</taxon>
        <taxon>Ecdysozoa</taxon>
        <taxon>Nematoda</taxon>
        <taxon>Chromadorea</taxon>
        <taxon>Rhabditida</taxon>
        <taxon>Rhabditina</taxon>
        <taxon>Rhabditomorpha</taxon>
        <taxon>Rhabditoidea</taxon>
        <taxon>Rhabditidae</taxon>
        <taxon>Peloderinae</taxon>
        <taxon>Caenorhabditis</taxon>
    </lineage>
</organism>
<dbReference type="Proteomes" id="UP000827892">
    <property type="component" value="Chromosome V"/>
</dbReference>
<feature type="compositionally biased region" description="Polar residues" evidence="1">
    <location>
        <begin position="154"/>
        <end position="165"/>
    </location>
</feature>
<accession>A0AAE8ZWM6</accession>
<dbReference type="AlphaFoldDB" id="A0AAE8ZWM6"/>
<dbReference type="EMBL" id="CP090895">
    <property type="protein sequence ID" value="ULT86151.1"/>
    <property type="molecule type" value="Genomic_DNA"/>
</dbReference>
<sequence>MSGAGPSNEVEMNVLQPKTDPPAGRRESRISINSDLDEEQRQAYLTEHVPEEYKRDPNQRREDSDNEELSCCSKCCVDLCMSICMPICMCKCYKWGDATKPQIKERNPHTGLEITPEQLAALKAAKLQKAAAGNEVAQTDPGASTSLVIEDPNAQDSTTQHSAVSEGTPGHSKPDQQATLESGESSQASPGTREELSTRNLESPSDYNKPSSFTQGNDPASTEVTIRKPNRQAAIIYRRIHLSAPIPTTTKTSDTEKPPMPKKEAPTETPIMGQPGTSRESEGSDEVKLHLPKKSNKKGQSKVVFKKYRPT</sequence>
<feature type="compositionally biased region" description="Basic and acidic residues" evidence="1">
    <location>
        <begin position="279"/>
        <end position="289"/>
    </location>
</feature>
<feature type="compositionally biased region" description="Polar residues" evidence="1">
    <location>
        <begin position="175"/>
        <end position="190"/>
    </location>
</feature>
<evidence type="ECO:0000256" key="1">
    <source>
        <dbReference type="SAM" id="MobiDB-lite"/>
    </source>
</evidence>
<feature type="compositionally biased region" description="Basic residues" evidence="1">
    <location>
        <begin position="290"/>
        <end position="311"/>
    </location>
</feature>
<evidence type="ECO:0000313" key="3">
    <source>
        <dbReference type="Proteomes" id="UP000827892"/>
    </source>
</evidence>
<evidence type="ECO:0000313" key="2">
    <source>
        <dbReference type="EMBL" id="ULT86151.1"/>
    </source>
</evidence>
<feature type="compositionally biased region" description="Polar residues" evidence="1">
    <location>
        <begin position="198"/>
        <end position="224"/>
    </location>
</feature>
<protein>
    <submittedName>
        <fullName evidence="2">Uncharacterized protein</fullName>
    </submittedName>
</protein>
<feature type="region of interest" description="Disordered" evidence="1">
    <location>
        <begin position="1"/>
        <end position="65"/>
    </location>
</feature>
<feature type="region of interest" description="Disordered" evidence="1">
    <location>
        <begin position="133"/>
        <end position="230"/>
    </location>
</feature>
<proteinExistence type="predicted"/>
<feature type="compositionally biased region" description="Basic and acidic residues" evidence="1">
    <location>
        <begin position="48"/>
        <end position="63"/>
    </location>
</feature>
<feature type="compositionally biased region" description="Basic and acidic residues" evidence="1">
    <location>
        <begin position="253"/>
        <end position="266"/>
    </location>
</feature>